<comment type="caution">
    <text evidence="1">The sequence shown here is derived from an EMBL/GenBank/DDBJ whole genome shotgun (WGS) entry which is preliminary data.</text>
</comment>
<dbReference type="HOGENOM" id="CLU_1688044_0_0_1"/>
<dbReference type="EMBL" id="CAGI01000097">
    <property type="protein sequence ID" value="CCF48141.1"/>
    <property type="molecule type" value="Genomic_DNA"/>
</dbReference>
<evidence type="ECO:0000313" key="1">
    <source>
        <dbReference type="EMBL" id="CCF48141.1"/>
    </source>
</evidence>
<gene>
    <name evidence="1" type="ORF">UHOR_12841</name>
</gene>
<accession>I2FMJ8</accession>
<name>I2FMJ8_USTHO</name>
<keyword evidence="2" id="KW-1185">Reference proteome</keyword>
<dbReference type="AlphaFoldDB" id="I2FMJ8"/>
<evidence type="ECO:0000313" key="2">
    <source>
        <dbReference type="Proteomes" id="UP000006174"/>
    </source>
</evidence>
<sequence>MPKIPLCFFRAAVPAVTAMPLSCFRRCDLTSPFSCLSWMALPTANSCMQLAVTIFTAVTATLLGCNEMRDDGQALKSYPDCPAGPSTPINSVTITPSHLPLPSGKQGLGRPALWNRPLFLFVIRRTRLSLPAEMHISAEDNGPAGHNLMTDWGKSI</sequence>
<protein>
    <submittedName>
        <fullName evidence="1">Uncharacterized protein</fullName>
    </submittedName>
</protein>
<dbReference type="Proteomes" id="UP000006174">
    <property type="component" value="Unassembled WGS sequence"/>
</dbReference>
<proteinExistence type="predicted"/>
<reference evidence="1 2" key="1">
    <citation type="journal article" date="2012" name="Plant Cell">
        <title>Genome comparison of barley and maize smut fungi reveals targeted loss of RNA silencing components and species-specific presence of transposable elements.</title>
        <authorList>
            <person name="Laurie J.D."/>
            <person name="Ali S."/>
            <person name="Linning R."/>
            <person name="Mannhaupt G."/>
            <person name="Wong P."/>
            <person name="Gueldener U."/>
            <person name="Muensterkoetter M."/>
            <person name="Moore R."/>
            <person name="Kahmann R."/>
            <person name="Bakkeren G."/>
            <person name="Schirawski J."/>
        </authorList>
    </citation>
    <scope>NUCLEOTIDE SEQUENCE [LARGE SCALE GENOMIC DNA]</scope>
    <source>
        <strain evidence="2">Uh4875-4</strain>
    </source>
</reference>
<organism evidence="1 2">
    <name type="scientific">Ustilago hordei</name>
    <name type="common">Barley covered smut fungus</name>
    <dbReference type="NCBI Taxonomy" id="120017"/>
    <lineage>
        <taxon>Eukaryota</taxon>
        <taxon>Fungi</taxon>
        <taxon>Dikarya</taxon>
        <taxon>Basidiomycota</taxon>
        <taxon>Ustilaginomycotina</taxon>
        <taxon>Ustilaginomycetes</taxon>
        <taxon>Ustilaginales</taxon>
        <taxon>Ustilaginaceae</taxon>
        <taxon>Ustilago</taxon>
    </lineage>
</organism>